<protein>
    <submittedName>
        <fullName evidence="1">Uncharacterized protein</fullName>
    </submittedName>
</protein>
<proteinExistence type="predicted"/>
<accession>A0ABN0I1V7</accession>
<keyword evidence="2" id="KW-1185">Reference proteome</keyword>
<dbReference type="Proteomes" id="UP000002837">
    <property type="component" value="Unassembled WGS sequence"/>
</dbReference>
<gene>
    <name evidence="1" type="ORF">LEP1GSC128_2459</name>
</gene>
<sequence>MKLRKEVEATRRSYHLEPTLNSVHRSSLLVPEIPGSIAEISFLNHFLIKRNNKYVACRITAIDLEGRRIESRQYQIDEPRVYTFTLSGMVNISVSTYLVEFFSSANLFIPFPAVMIMHRGPGFLNQVHAYNRILNDIFEEDVVNKVPVREASIDLDLNENSSTFIIFTAGQFECEGELVFQIFTATNVYSIIYPLKIKRFGNQRIVIREIFPNLPADIKGVLKIQQPSQVFFYGRLMVGKCLSDCDTFSANHSYYDSSETHEYWDNNLSLRFFPFFQELENRVCLYPIASPSTLRISILVVSVDGLKQREVEVGTLTSPGPEFIDVSVTSLAEVLGFSVREIGSFAVKAYSDIGRIPTRISQQLIYGKSKLPSSINVILVNSEEFVPTGRNGLTWGQSVIGSHYDSWLGIIHRGMPKPENLEDNDLIEVTFYDITGEIARRTWRTSYGVAIRLSIKEELANEIGNLSDEIPSYIWWVITTPKPVYYAYSVTVNQKTGNCSGEHGF</sequence>
<evidence type="ECO:0000313" key="1">
    <source>
        <dbReference type="EMBL" id="EKP15117.1"/>
    </source>
</evidence>
<organism evidence="1 2">
    <name type="scientific">Leptospira borgpetersenii str. 200801926</name>
    <dbReference type="NCBI Taxonomy" id="1193009"/>
    <lineage>
        <taxon>Bacteria</taxon>
        <taxon>Pseudomonadati</taxon>
        <taxon>Spirochaetota</taxon>
        <taxon>Spirochaetia</taxon>
        <taxon>Leptospirales</taxon>
        <taxon>Leptospiraceae</taxon>
        <taxon>Leptospira</taxon>
    </lineage>
</organism>
<evidence type="ECO:0000313" key="2">
    <source>
        <dbReference type="Proteomes" id="UP000002837"/>
    </source>
</evidence>
<name>A0ABN0I1V7_LEPBO</name>
<dbReference type="RefSeq" id="WP_002758046.1">
    <property type="nucleotide sequence ID" value="NZ_AKWJ02000014.1"/>
</dbReference>
<reference evidence="1" key="1">
    <citation type="submission" date="2012-09" db="EMBL/GenBank/DDBJ databases">
        <authorList>
            <person name="Harkins D.M."/>
            <person name="Durkin A.S."/>
            <person name="Brinkac L.M."/>
            <person name="Selengut J.D."/>
            <person name="Sanka R."/>
            <person name="DePew J."/>
            <person name="Purushe J."/>
            <person name="Picardeau M."/>
            <person name="Werts C."/>
            <person name="Goarant C."/>
            <person name="Vinetz J.M."/>
            <person name="Sutton G.G."/>
            <person name="Nelson W.C."/>
            <person name="Fouts D.E."/>
        </authorList>
    </citation>
    <scope>NUCLEOTIDE SEQUENCE [LARGE SCALE GENOMIC DNA]</scope>
    <source>
        <strain evidence="1">200801926</strain>
    </source>
</reference>
<dbReference type="EMBL" id="AKWJ02000014">
    <property type="protein sequence ID" value="EKP15117.1"/>
    <property type="molecule type" value="Genomic_DNA"/>
</dbReference>
<comment type="caution">
    <text evidence="1">The sequence shown here is derived from an EMBL/GenBank/DDBJ whole genome shotgun (WGS) entry which is preliminary data.</text>
</comment>